<feature type="compositionally biased region" description="Basic and acidic residues" evidence="4">
    <location>
        <begin position="329"/>
        <end position="339"/>
    </location>
</feature>
<dbReference type="InterPro" id="IPR025768">
    <property type="entry name" value="TFG_box"/>
</dbReference>
<comment type="caution">
    <text evidence="12">The sequence shown here is derived from an EMBL/GenBank/DDBJ whole genome shotgun (WGS) entry which is preliminary data.</text>
</comment>
<dbReference type="SMART" id="SM01271">
    <property type="entry name" value="LSM14"/>
    <property type="match status" value="1"/>
</dbReference>
<dbReference type="Proteomes" id="UP000663864">
    <property type="component" value="Unassembled WGS sequence"/>
</dbReference>
<dbReference type="EMBL" id="CAJOBD010001708">
    <property type="protein sequence ID" value="CAF3825741.1"/>
    <property type="molecule type" value="Genomic_DNA"/>
</dbReference>
<dbReference type="Proteomes" id="UP000663836">
    <property type="component" value="Unassembled WGS sequence"/>
</dbReference>
<dbReference type="GO" id="GO:0003723">
    <property type="term" value="F:RNA binding"/>
    <property type="evidence" value="ECO:0007669"/>
    <property type="project" value="InterPro"/>
</dbReference>
<dbReference type="InterPro" id="IPR025762">
    <property type="entry name" value="DFDF"/>
</dbReference>
<dbReference type="EMBL" id="CAJNOU010001740">
    <property type="protein sequence ID" value="CAF1246555.1"/>
    <property type="molecule type" value="Genomic_DNA"/>
</dbReference>
<accession>A0A815FFJ9</accession>
<protein>
    <submittedName>
        <fullName evidence="12">Uncharacterized protein</fullName>
    </submittedName>
</protein>
<dbReference type="SMART" id="SM01199">
    <property type="entry name" value="FDF"/>
    <property type="match status" value="1"/>
</dbReference>
<evidence type="ECO:0000313" key="12">
    <source>
        <dbReference type="EMBL" id="CAF1324540.1"/>
    </source>
</evidence>
<feature type="compositionally biased region" description="Polar residues" evidence="4">
    <location>
        <begin position="226"/>
        <end position="246"/>
    </location>
</feature>
<evidence type="ECO:0000313" key="11">
    <source>
        <dbReference type="EMBL" id="CAF1246555.1"/>
    </source>
</evidence>
<feature type="short sequence motif" description="FFD box" evidence="2">
    <location>
        <begin position="359"/>
        <end position="375"/>
    </location>
</feature>
<reference evidence="12" key="1">
    <citation type="submission" date="2021-02" db="EMBL/GenBank/DDBJ databases">
        <authorList>
            <person name="Nowell W R."/>
        </authorList>
    </citation>
    <scope>NUCLEOTIDE SEQUENCE</scope>
</reference>
<evidence type="ECO:0000313" key="14">
    <source>
        <dbReference type="EMBL" id="CAF3825741.1"/>
    </source>
</evidence>
<evidence type="ECO:0000313" key="13">
    <source>
        <dbReference type="EMBL" id="CAF3656212.1"/>
    </source>
</evidence>
<evidence type="ECO:0000313" key="15">
    <source>
        <dbReference type="Proteomes" id="UP000663864"/>
    </source>
</evidence>
<feature type="compositionally biased region" description="Polar residues" evidence="4">
    <location>
        <begin position="168"/>
        <end position="182"/>
    </location>
</feature>
<feature type="domain" description="DFDF" evidence="5">
    <location>
        <begin position="280"/>
        <end position="316"/>
    </location>
</feature>
<dbReference type="EMBL" id="CAJNOH010000736">
    <property type="protein sequence ID" value="CAF1113980.1"/>
    <property type="molecule type" value="Genomic_DNA"/>
</dbReference>
<dbReference type="InterPro" id="IPR025761">
    <property type="entry name" value="FFD_box"/>
</dbReference>
<dbReference type="Proteomes" id="UP000663874">
    <property type="component" value="Unassembled WGS sequence"/>
</dbReference>
<dbReference type="EMBL" id="CAJNOT010002539">
    <property type="protein sequence ID" value="CAF1324540.1"/>
    <property type="molecule type" value="Genomic_DNA"/>
</dbReference>
<gene>
    <name evidence="13" type="ORF">FNK824_LOCUS6275</name>
    <name evidence="14" type="ORF">JBS370_LOCUS16743</name>
    <name evidence="9" type="ORF">PYM288_LOCUS20341</name>
    <name evidence="10" type="ORF">RFH988_LOCUS25369</name>
    <name evidence="11" type="ORF">SEV965_LOCUS23507</name>
    <name evidence="12" type="ORF">ZHD862_LOCUS29189</name>
</gene>
<dbReference type="EMBL" id="CAJNOO010001925">
    <property type="protein sequence ID" value="CAF1215785.1"/>
    <property type="molecule type" value="Genomic_DNA"/>
</dbReference>
<dbReference type="Proteomes" id="UP000663889">
    <property type="component" value="Unassembled WGS sequence"/>
</dbReference>
<dbReference type="PANTHER" id="PTHR13586">
    <property type="entry name" value="SCD6 PROTEIN-RELATED"/>
    <property type="match status" value="1"/>
</dbReference>
<sequence length="453" mass="52555">MSLANNTSLKKSSSSGTTDSPYLGSKISLVSKAKIRYEGILYTIDANESTVALSKVRSFGTEDRPTDRPVPARDEIFEYIIFRGADIEDLQVREPPQSSLTQDPAIVESSAYSDNVRSNSIGTNTNLGGISQNGQTRSLSNRGTMPSPPIRQGSGKGLKSSESLRPFNLNQKRSSRFSQQSPLRPYDRQDYSYGNQRRTHQQDYYNDRRNNSNNEWSRQSQRFSRPFQSYYNDNRFYSSRRQQPTGRFNYRQRRNSTGSIPNNQQQQKRNYRQQRERSSVNPRSALKFIGDFDFEKSNAEFDKNAIEDEIKKSLSIKTNNKNEIINDSSKIEQEKDKENQPTISSLTTQLEQQDINSDGYYDKQKSFFDRISCEATEKEKTNGRRNRNEERRVNAETFGLQYRSIQPSGNQRFDYRRNNYNNNNGRYQRTTNGNYGNRNAMYYGNVNNRVRVY</sequence>
<feature type="compositionally biased region" description="Polar residues" evidence="4">
    <location>
        <begin position="111"/>
        <end position="144"/>
    </location>
</feature>
<comment type="similarity">
    <text evidence="1">Belongs to the LSM14 family.</text>
</comment>
<proteinExistence type="inferred from homology"/>
<dbReference type="Pfam" id="PF12701">
    <property type="entry name" value="LSM14"/>
    <property type="match status" value="1"/>
</dbReference>
<dbReference type="Pfam" id="PF09532">
    <property type="entry name" value="FDF"/>
    <property type="match status" value="1"/>
</dbReference>
<dbReference type="PROSITE" id="PS51536">
    <property type="entry name" value="TFG"/>
    <property type="match status" value="1"/>
</dbReference>
<feature type="compositionally biased region" description="Polar residues" evidence="4">
    <location>
        <begin position="340"/>
        <end position="351"/>
    </location>
</feature>
<evidence type="ECO:0000259" key="6">
    <source>
        <dbReference type="PROSITE" id="PS51513"/>
    </source>
</evidence>
<feature type="domain" description="Sm" evidence="8">
    <location>
        <begin position="14"/>
        <end position="96"/>
    </location>
</feature>
<evidence type="ECO:0000256" key="1">
    <source>
        <dbReference type="ARBA" id="ARBA00010415"/>
    </source>
</evidence>
<dbReference type="InterPro" id="IPR025609">
    <property type="entry name" value="Lsm14-like_N"/>
</dbReference>
<dbReference type="Proteomes" id="UP000663854">
    <property type="component" value="Unassembled WGS sequence"/>
</dbReference>
<dbReference type="InterPro" id="IPR019050">
    <property type="entry name" value="FDF_dom"/>
</dbReference>
<dbReference type="PROSITE" id="PS51512">
    <property type="entry name" value="DFDF"/>
    <property type="match status" value="1"/>
</dbReference>
<evidence type="ECO:0000256" key="4">
    <source>
        <dbReference type="SAM" id="MobiDB-lite"/>
    </source>
</evidence>
<dbReference type="PROSITE" id="PS51513">
    <property type="entry name" value="FFD"/>
    <property type="match status" value="1"/>
</dbReference>
<evidence type="ECO:0000256" key="3">
    <source>
        <dbReference type="PROSITE-ProRule" id="PRU00869"/>
    </source>
</evidence>
<dbReference type="Proteomes" id="UP000663882">
    <property type="component" value="Unassembled WGS sequence"/>
</dbReference>
<evidence type="ECO:0000256" key="2">
    <source>
        <dbReference type="PROSITE-ProRule" id="PRU00846"/>
    </source>
</evidence>
<feature type="short sequence motif" description="TFG box" evidence="3">
    <location>
        <begin position="382"/>
        <end position="402"/>
    </location>
</feature>
<evidence type="ECO:0000313" key="10">
    <source>
        <dbReference type="EMBL" id="CAF1215785.1"/>
    </source>
</evidence>
<feature type="compositionally biased region" description="Low complexity" evidence="4">
    <location>
        <begin position="211"/>
        <end position="222"/>
    </location>
</feature>
<dbReference type="InterPro" id="IPR047575">
    <property type="entry name" value="Sm"/>
</dbReference>
<evidence type="ECO:0000313" key="9">
    <source>
        <dbReference type="EMBL" id="CAF1113980.1"/>
    </source>
</evidence>
<organism evidence="12 15">
    <name type="scientific">Rotaria sordida</name>
    <dbReference type="NCBI Taxonomy" id="392033"/>
    <lineage>
        <taxon>Eukaryota</taxon>
        <taxon>Metazoa</taxon>
        <taxon>Spiralia</taxon>
        <taxon>Gnathifera</taxon>
        <taxon>Rotifera</taxon>
        <taxon>Eurotatoria</taxon>
        <taxon>Bdelloidea</taxon>
        <taxon>Philodinida</taxon>
        <taxon>Philodinidae</taxon>
        <taxon>Rotaria</taxon>
    </lineage>
</organism>
<feature type="domain" description="FFD box profile" evidence="6">
    <location>
        <begin position="359"/>
        <end position="375"/>
    </location>
</feature>
<dbReference type="CDD" id="cd01736">
    <property type="entry name" value="LSm14_N"/>
    <property type="match status" value="1"/>
</dbReference>
<feature type="region of interest" description="Disordered" evidence="4">
    <location>
        <begin position="111"/>
        <end position="284"/>
    </location>
</feature>
<dbReference type="PANTHER" id="PTHR13586:SF0">
    <property type="entry name" value="TRAILER HITCH, ISOFORM H"/>
    <property type="match status" value="1"/>
</dbReference>
<dbReference type="EMBL" id="CAJOBE010000539">
    <property type="protein sequence ID" value="CAF3656212.1"/>
    <property type="molecule type" value="Genomic_DNA"/>
</dbReference>
<evidence type="ECO:0000259" key="8">
    <source>
        <dbReference type="PROSITE" id="PS52002"/>
    </source>
</evidence>
<feature type="domain" description="TFG box profile" evidence="7">
    <location>
        <begin position="382"/>
        <end position="402"/>
    </location>
</feature>
<name>A0A815FFJ9_9BILA</name>
<evidence type="ECO:0000259" key="7">
    <source>
        <dbReference type="PROSITE" id="PS51536"/>
    </source>
</evidence>
<dbReference type="Gene3D" id="2.30.30.100">
    <property type="match status" value="1"/>
</dbReference>
<dbReference type="InterPro" id="IPR010920">
    <property type="entry name" value="LSM_dom_sf"/>
</dbReference>
<evidence type="ECO:0000259" key="5">
    <source>
        <dbReference type="PROSITE" id="PS51512"/>
    </source>
</evidence>
<dbReference type="OrthoDB" id="21539at2759"/>
<dbReference type="PROSITE" id="PS52002">
    <property type="entry name" value="SM"/>
    <property type="match status" value="1"/>
</dbReference>
<dbReference type="SUPFAM" id="SSF50182">
    <property type="entry name" value="Sm-like ribonucleoproteins"/>
    <property type="match status" value="1"/>
</dbReference>
<dbReference type="AlphaFoldDB" id="A0A815FFJ9"/>
<feature type="region of interest" description="Disordered" evidence="4">
    <location>
        <begin position="327"/>
        <end position="351"/>
    </location>
</feature>